<organism evidence="2 3">
    <name type="scientific">Rhizopus microsporus</name>
    <dbReference type="NCBI Taxonomy" id="58291"/>
    <lineage>
        <taxon>Eukaryota</taxon>
        <taxon>Fungi</taxon>
        <taxon>Fungi incertae sedis</taxon>
        <taxon>Mucoromycota</taxon>
        <taxon>Mucoromycotina</taxon>
        <taxon>Mucoromycetes</taxon>
        <taxon>Mucorales</taxon>
        <taxon>Mucorineae</taxon>
        <taxon>Rhizopodaceae</taxon>
        <taxon>Rhizopus</taxon>
    </lineage>
</organism>
<dbReference type="OMA" id="IEPCATF"/>
<sequence length="195" mass="22106">MTTYIRYDAKRAASTVTGDYLNFIASTLDIMDQQEDFKGYYLIMDNAPIHKHKDIKLYVESCGYGGMHLPPYSPGLSPIEQLWSVCKSKLKREAPLKEKYLTLRIREACSNAAINDLKDFCRYSLKKFDDCLEPKPLTHKYGFLWSTHKLRKHISIGNGGGGLGLRLHSDLIHGYIEPCATFDNPVLTVTSVLNV</sequence>
<dbReference type="VEuPathDB" id="FungiDB:BCV72DRAFT_309134"/>
<gene>
    <name evidence="2" type="ORF">BCV71DRAFT_267448</name>
</gene>
<reference evidence="2 3" key="1">
    <citation type="journal article" date="2016" name="Proc. Natl. Acad. Sci. U.S.A.">
        <title>Lipid metabolic changes in an early divergent fungus govern the establishment of a mutualistic symbiosis with endobacteria.</title>
        <authorList>
            <person name="Lastovetsky O.A."/>
            <person name="Gaspar M.L."/>
            <person name="Mondo S.J."/>
            <person name="LaButti K.M."/>
            <person name="Sandor L."/>
            <person name="Grigoriev I.V."/>
            <person name="Henry S.A."/>
            <person name="Pawlowska T.E."/>
        </authorList>
    </citation>
    <scope>NUCLEOTIDE SEQUENCE [LARGE SCALE GENOMIC DNA]</scope>
    <source>
        <strain evidence="2 3">ATCC 11559</strain>
    </source>
</reference>
<proteinExistence type="predicted"/>
<evidence type="ECO:0000313" key="3">
    <source>
        <dbReference type="Proteomes" id="UP000242381"/>
    </source>
</evidence>
<feature type="domain" description="Tc1-like transposase DDE" evidence="1">
    <location>
        <begin position="23"/>
        <end position="98"/>
    </location>
</feature>
<dbReference type="Gene3D" id="3.30.420.10">
    <property type="entry name" value="Ribonuclease H-like superfamily/Ribonuclease H"/>
    <property type="match status" value="1"/>
</dbReference>
<accession>A0A1X0RQV7</accession>
<evidence type="ECO:0000259" key="1">
    <source>
        <dbReference type="Pfam" id="PF13358"/>
    </source>
</evidence>
<dbReference type="EMBL" id="KV921471">
    <property type="protein sequence ID" value="ORE14453.1"/>
    <property type="molecule type" value="Genomic_DNA"/>
</dbReference>
<evidence type="ECO:0000313" key="2">
    <source>
        <dbReference type="EMBL" id="ORE14453.1"/>
    </source>
</evidence>
<dbReference type="PANTHER" id="PTHR46564">
    <property type="entry name" value="TRANSPOSASE"/>
    <property type="match status" value="1"/>
</dbReference>
<dbReference type="InterPro" id="IPR038717">
    <property type="entry name" value="Tc1-like_DDE_dom"/>
</dbReference>
<protein>
    <recommendedName>
        <fullName evidence="1">Tc1-like transposase DDE domain-containing protein</fullName>
    </recommendedName>
</protein>
<dbReference type="GO" id="GO:0003676">
    <property type="term" value="F:nucleic acid binding"/>
    <property type="evidence" value="ECO:0007669"/>
    <property type="project" value="InterPro"/>
</dbReference>
<dbReference type="Pfam" id="PF13358">
    <property type="entry name" value="DDE_3"/>
    <property type="match status" value="1"/>
</dbReference>
<dbReference type="InterPro" id="IPR036397">
    <property type="entry name" value="RNaseH_sf"/>
</dbReference>
<name>A0A1X0RQV7_RHIZD</name>
<dbReference type="AlphaFoldDB" id="A0A1X0RQV7"/>
<dbReference type="PANTHER" id="PTHR46564:SF1">
    <property type="entry name" value="TRANSPOSASE"/>
    <property type="match status" value="1"/>
</dbReference>
<dbReference type="Proteomes" id="UP000242381">
    <property type="component" value="Unassembled WGS sequence"/>
</dbReference>